<dbReference type="RefSeq" id="WP_152215876.1">
    <property type="nucleotide sequence ID" value="NZ_WESC01000006.1"/>
</dbReference>
<dbReference type="AlphaFoldDB" id="A0A6N6VJ69"/>
<accession>A0A6N6VJ69</accession>
<feature type="transmembrane region" description="Helical" evidence="1">
    <location>
        <begin position="146"/>
        <end position="167"/>
    </location>
</feature>
<sequence length="208" mass="24343">MTDKDFESDPWFRYRREGDVTLIELKLLRVEQLFNSLDPSPFHEKDLDHDAEAYIVESLRDLQPRTPVKLVVYLPAEAMIEPEAKAAPDAIRHYFDYCHDATMRRLRLLLREGRTTLLLGLVFLFSCIALRQIFLRVPTTTLEDILSEGLLILGWVAMWKPVEMLLYDWWPLRRLAHIYAHLASIDVELRPREQMPAAKGQRQSSAVR</sequence>
<organism evidence="2 3">
    <name type="scientific">Parvibaculum sedimenti</name>
    <dbReference type="NCBI Taxonomy" id="2608632"/>
    <lineage>
        <taxon>Bacteria</taxon>
        <taxon>Pseudomonadati</taxon>
        <taxon>Pseudomonadota</taxon>
        <taxon>Alphaproteobacteria</taxon>
        <taxon>Hyphomicrobiales</taxon>
        <taxon>Parvibaculaceae</taxon>
        <taxon>Parvibaculum</taxon>
    </lineage>
</organism>
<dbReference type="Proteomes" id="UP000468901">
    <property type="component" value="Unassembled WGS sequence"/>
</dbReference>
<evidence type="ECO:0000256" key="1">
    <source>
        <dbReference type="SAM" id="Phobius"/>
    </source>
</evidence>
<keyword evidence="1" id="KW-0812">Transmembrane</keyword>
<keyword evidence="1" id="KW-0472">Membrane</keyword>
<comment type="caution">
    <text evidence="2">The sequence shown here is derived from an EMBL/GenBank/DDBJ whole genome shotgun (WGS) entry which is preliminary data.</text>
</comment>
<reference evidence="2 3" key="1">
    <citation type="submission" date="2019-09" db="EMBL/GenBank/DDBJ databases">
        <title>Parvibaculum sedimenti sp. nov., isolated from sediment.</title>
        <authorList>
            <person name="Wang Y."/>
        </authorList>
    </citation>
    <scope>NUCLEOTIDE SEQUENCE [LARGE SCALE GENOMIC DNA]</scope>
    <source>
        <strain evidence="2 3">HXT-9</strain>
    </source>
</reference>
<feature type="transmembrane region" description="Helical" evidence="1">
    <location>
        <begin position="115"/>
        <end position="134"/>
    </location>
</feature>
<name>A0A6N6VJ69_9HYPH</name>
<evidence type="ECO:0000313" key="3">
    <source>
        <dbReference type="Proteomes" id="UP000468901"/>
    </source>
</evidence>
<dbReference type="EMBL" id="WESC01000006">
    <property type="protein sequence ID" value="KAB7740512.1"/>
    <property type="molecule type" value="Genomic_DNA"/>
</dbReference>
<gene>
    <name evidence="2" type="ORF">F2P47_08255</name>
</gene>
<protein>
    <submittedName>
        <fullName evidence="2">Uncharacterized protein</fullName>
    </submittedName>
</protein>
<evidence type="ECO:0000313" key="2">
    <source>
        <dbReference type="EMBL" id="KAB7740512.1"/>
    </source>
</evidence>
<proteinExistence type="predicted"/>
<keyword evidence="1" id="KW-1133">Transmembrane helix</keyword>
<keyword evidence="3" id="KW-1185">Reference proteome</keyword>